<dbReference type="PANTHER" id="PTHR23225:SF2">
    <property type="entry name" value="AT09679P-RELATED"/>
    <property type="match status" value="1"/>
</dbReference>
<comment type="caution">
    <text evidence="3">The sequence shown here is derived from an EMBL/GenBank/DDBJ whole genome shotgun (WGS) entry which is preliminary data.</text>
</comment>
<feature type="compositionally biased region" description="Polar residues" evidence="1">
    <location>
        <begin position="535"/>
        <end position="551"/>
    </location>
</feature>
<dbReference type="InterPro" id="IPR039970">
    <property type="entry name" value="TF_Grauzone"/>
</dbReference>
<name>A0A9X0AGV0_9HELO</name>
<feature type="compositionally biased region" description="Polar residues" evidence="1">
    <location>
        <begin position="372"/>
        <end position="402"/>
    </location>
</feature>
<feature type="domain" description="C2H2-type" evidence="2">
    <location>
        <begin position="741"/>
        <end position="772"/>
    </location>
</feature>
<feature type="compositionally biased region" description="Basic and acidic residues" evidence="1">
    <location>
        <begin position="612"/>
        <end position="626"/>
    </location>
</feature>
<sequence length="930" mass="102675">MANYLVLGKIKDLQPRKEPCQATKPYTITSSINTSQNLAINHPDFEIIRKCFASNLSTFPVPLIAFNIALCDDQMEPSSKKRRLAPKIAEQEQSSQARYDYKAMPNLQEPAPSNERSDFESFARHLQDAAMLIYAQANRSPYKGVTVLLLRWEEDLTVEQDLLLLQKIFQERFNFHTESWNIPSGPNPNIKLVKQLAHHIELTAPNNLLIVYYAGYGFVGSDHQLYWACNSHEEAPKFKWEGIKYLLEDAQPDVLLLLDSCATTDSSVAGSQGIKQGIAAYSPDQATREPGTRSFTYHLSEALNKLGTGRPFSTQRLHEEIISQKHNGFLAHTGLTNGAGKAASTNERMPVSFSLTPGSLQSISLSPLSQAPRPSTSMGSAADSPENNAQGSNTDEPIKANSNSDLTFEEVRALVCTTFVGEPSQDMASFKQWLHNTPLAASKIAVEGMFHGPPTILLVSMPIAVWNVLAAEGICLFLGYINSHNMTTDYQHLIGAISPVNKAATSKELEDGKILLEAREAAASTPLMTRHESVQQEPARQQEIIQQTPSRQEPLRQDPINSTPQSIPQVLYPDTSVSNLPEHTDDVETSVEMHEAAEQLKALSHVRHVSHDHLTPNDRNHSHMAAEDSPGLRSGREESASSQDQGESGAEDQMYSELNSPASRPKPRRSSQKQGPKQDTRCSMCSHAPFKDSSSLRKHIAAAHTRPFPCAFSFAGCASTFGSKNEWKRHIASQHLCLTYYRCSSCPQSTVEGKGNEFNRKDLFTQHLRRMHAPFAIKKALAKGDSKLQLEWETHVKEMQASCLVTRRQPPQRSACPKPDCSNVFEGAGSWDDWTEHVGRHMEKGEANRLGVDKHLARWALDEAIIEPKGDGSNEYRLCGTEREGSGVLTGNGNASGYYSDGGGKKEMDGSKDGLESLMSLTGDSMVIDG</sequence>
<evidence type="ECO:0000313" key="3">
    <source>
        <dbReference type="EMBL" id="KAJ8062594.1"/>
    </source>
</evidence>
<feature type="domain" description="C2H2-type" evidence="2">
    <location>
        <begin position="708"/>
        <end position="735"/>
    </location>
</feature>
<reference evidence="3" key="1">
    <citation type="submission" date="2022-11" db="EMBL/GenBank/DDBJ databases">
        <title>Genome Resource of Sclerotinia nivalis Strain SnTB1, a Plant Pathogen Isolated from American Ginseng.</title>
        <authorList>
            <person name="Fan S."/>
        </authorList>
    </citation>
    <scope>NUCLEOTIDE SEQUENCE</scope>
    <source>
        <strain evidence="3">SnTB1</strain>
    </source>
</reference>
<dbReference type="PANTHER" id="PTHR23225">
    <property type="entry name" value="ZINC FINGER PROTEIN"/>
    <property type="match status" value="1"/>
</dbReference>
<organism evidence="3 4">
    <name type="scientific">Sclerotinia nivalis</name>
    <dbReference type="NCBI Taxonomy" id="352851"/>
    <lineage>
        <taxon>Eukaryota</taxon>
        <taxon>Fungi</taxon>
        <taxon>Dikarya</taxon>
        <taxon>Ascomycota</taxon>
        <taxon>Pezizomycotina</taxon>
        <taxon>Leotiomycetes</taxon>
        <taxon>Helotiales</taxon>
        <taxon>Sclerotiniaceae</taxon>
        <taxon>Sclerotinia</taxon>
    </lineage>
</organism>
<evidence type="ECO:0000313" key="4">
    <source>
        <dbReference type="Proteomes" id="UP001152300"/>
    </source>
</evidence>
<feature type="region of interest" description="Disordered" evidence="1">
    <location>
        <begin position="363"/>
        <end position="402"/>
    </location>
</feature>
<feature type="domain" description="C2H2-type" evidence="2">
    <location>
        <begin position="814"/>
        <end position="841"/>
    </location>
</feature>
<dbReference type="OrthoDB" id="5388486at2759"/>
<accession>A0A9X0AGV0</accession>
<dbReference type="AlphaFoldDB" id="A0A9X0AGV0"/>
<protein>
    <recommendedName>
        <fullName evidence="2">C2H2-type domain-containing protein</fullName>
    </recommendedName>
</protein>
<evidence type="ECO:0000256" key="1">
    <source>
        <dbReference type="SAM" id="MobiDB-lite"/>
    </source>
</evidence>
<keyword evidence="4" id="KW-1185">Reference proteome</keyword>
<dbReference type="Proteomes" id="UP001152300">
    <property type="component" value="Unassembled WGS sequence"/>
</dbReference>
<dbReference type="SMART" id="SM00355">
    <property type="entry name" value="ZnF_C2H2"/>
    <property type="match status" value="4"/>
</dbReference>
<feature type="domain" description="C2H2-type" evidence="2">
    <location>
        <begin position="680"/>
        <end position="704"/>
    </location>
</feature>
<feature type="compositionally biased region" description="Basic and acidic residues" evidence="1">
    <location>
        <begin position="582"/>
        <end position="594"/>
    </location>
</feature>
<dbReference type="InterPro" id="IPR013087">
    <property type="entry name" value="Znf_C2H2_type"/>
</dbReference>
<feature type="compositionally biased region" description="Polar residues" evidence="1">
    <location>
        <begin position="559"/>
        <end position="568"/>
    </location>
</feature>
<feature type="compositionally biased region" description="Polar residues" evidence="1">
    <location>
        <begin position="672"/>
        <end position="683"/>
    </location>
</feature>
<feature type="region of interest" description="Disordered" evidence="1">
    <location>
        <begin position="612"/>
        <end position="684"/>
    </location>
</feature>
<gene>
    <name evidence="3" type="ORF">OCU04_009118</name>
</gene>
<dbReference type="GO" id="GO:0003700">
    <property type="term" value="F:DNA-binding transcription factor activity"/>
    <property type="evidence" value="ECO:0007669"/>
    <property type="project" value="InterPro"/>
</dbReference>
<evidence type="ECO:0000259" key="2">
    <source>
        <dbReference type="SMART" id="SM00355"/>
    </source>
</evidence>
<proteinExistence type="predicted"/>
<feature type="region of interest" description="Disordered" evidence="1">
    <location>
        <begin position="525"/>
        <end position="594"/>
    </location>
</feature>
<dbReference type="EMBL" id="JAPEIS010000010">
    <property type="protein sequence ID" value="KAJ8062594.1"/>
    <property type="molecule type" value="Genomic_DNA"/>
</dbReference>
<dbReference type="Gene3D" id="3.30.160.60">
    <property type="entry name" value="Classic Zinc Finger"/>
    <property type="match status" value="1"/>
</dbReference>